<evidence type="ECO:0000313" key="3">
    <source>
        <dbReference type="Proteomes" id="UP000323506"/>
    </source>
</evidence>
<name>A0A5D2BWI8_GOSDA</name>
<organism evidence="2 3">
    <name type="scientific">Gossypium darwinii</name>
    <name type="common">Darwin's cotton</name>
    <name type="synonym">Gossypium barbadense var. darwinii</name>
    <dbReference type="NCBI Taxonomy" id="34276"/>
    <lineage>
        <taxon>Eukaryota</taxon>
        <taxon>Viridiplantae</taxon>
        <taxon>Streptophyta</taxon>
        <taxon>Embryophyta</taxon>
        <taxon>Tracheophyta</taxon>
        <taxon>Spermatophyta</taxon>
        <taxon>Magnoliopsida</taxon>
        <taxon>eudicotyledons</taxon>
        <taxon>Gunneridae</taxon>
        <taxon>Pentapetalae</taxon>
        <taxon>rosids</taxon>
        <taxon>malvids</taxon>
        <taxon>Malvales</taxon>
        <taxon>Malvaceae</taxon>
        <taxon>Malvoideae</taxon>
        <taxon>Gossypium</taxon>
    </lineage>
</organism>
<evidence type="ECO:0000313" key="2">
    <source>
        <dbReference type="EMBL" id="TYG60780.1"/>
    </source>
</evidence>
<evidence type="ECO:0000256" key="1">
    <source>
        <dbReference type="SAM" id="SignalP"/>
    </source>
</evidence>
<keyword evidence="1" id="KW-0732">Signal</keyword>
<keyword evidence="3" id="KW-1185">Reference proteome</keyword>
<dbReference type="Proteomes" id="UP000323506">
    <property type="component" value="Chromosome D07"/>
</dbReference>
<reference evidence="2 3" key="1">
    <citation type="submission" date="2019-06" db="EMBL/GenBank/DDBJ databases">
        <title>WGS assembly of Gossypium darwinii.</title>
        <authorList>
            <person name="Chen Z.J."/>
            <person name="Sreedasyam A."/>
            <person name="Ando A."/>
            <person name="Song Q."/>
            <person name="De L."/>
            <person name="Hulse-Kemp A."/>
            <person name="Ding M."/>
            <person name="Ye W."/>
            <person name="Kirkbride R."/>
            <person name="Jenkins J."/>
            <person name="Plott C."/>
            <person name="Lovell J."/>
            <person name="Lin Y.-M."/>
            <person name="Vaughn R."/>
            <person name="Liu B."/>
            <person name="Li W."/>
            <person name="Simpson S."/>
            <person name="Scheffler B."/>
            <person name="Saski C."/>
            <person name="Grover C."/>
            <person name="Hu G."/>
            <person name="Conover J."/>
            <person name="Carlson J."/>
            <person name="Shu S."/>
            <person name="Boston L."/>
            <person name="Williams M."/>
            <person name="Peterson D."/>
            <person name="Mcgee K."/>
            <person name="Jones D."/>
            <person name="Wendel J."/>
            <person name="Stelly D."/>
            <person name="Grimwood J."/>
            <person name="Schmutz J."/>
        </authorList>
    </citation>
    <scope>NUCLEOTIDE SEQUENCE [LARGE SCALE GENOMIC DNA]</scope>
    <source>
        <strain evidence="2">1808015.09</strain>
    </source>
</reference>
<protein>
    <submittedName>
        <fullName evidence="2">Uncharacterized protein</fullName>
    </submittedName>
</protein>
<gene>
    <name evidence="2" type="ORF">ES288_D07G095200v1</name>
</gene>
<dbReference type="AlphaFoldDB" id="A0A5D2BWI8"/>
<accession>A0A5D2BWI8</accession>
<feature type="signal peptide" evidence="1">
    <location>
        <begin position="1"/>
        <end position="28"/>
    </location>
</feature>
<proteinExistence type="predicted"/>
<sequence>MEAKMKKLCLSLAIFGLVFFNSMDPSKAISMETNSTTTTTTTTTISIIANNNELEFLLDSHFSRILQSSGSVSGNTGNAGQPAADCGRGQSYDSCLPNPNRPATPQNCGTYNRACGR</sequence>
<feature type="chain" id="PRO_5022790248" evidence="1">
    <location>
        <begin position="29"/>
        <end position="117"/>
    </location>
</feature>
<dbReference type="EMBL" id="CM017707">
    <property type="protein sequence ID" value="TYG60780.1"/>
    <property type="molecule type" value="Genomic_DNA"/>
</dbReference>